<dbReference type="Pfam" id="PF00005">
    <property type="entry name" value="ABC_tran"/>
    <property type="match status" value="1"/>
</dbReference>
<keyword evidence="1" id="KW-0547">Nucleotide-binding</keyword>
<reference evidence="4" key="1">
    <citation type="journal article" date="2021" name="PeerJ">
        <title>Extensive microbial diversity within the chicken gut microbiome revealed by metagenomics and culture.</title>
        <authorList>
            <person name="Gilroy R."/>
            <person name="Ravi A."/>
            <person name="Getino M."/>
            <person name="Pursley I."/>
            <person name="Horton D.L."/>
            <person name="Alikhan N.F."/>
            <person name="Baker D."/>
            <person name="Gharbi K."/>
            <person name="Hall N."/>
            <person name="Watson M."/>
            <person name="Adriaenssens E.M."/>
            <person name="Foster-Nyarko E."/>
            <person name="Jarju S."/>
            <person name="Secka A."/>
            <person name="Antonio M."/>
            <person name="Oren A."/>
            <person name="Chaudhuri R.R."/>
            <person name="La Ragione R."/>
            <person name="Hildebrand F."/>
            <person name="Pallen M.J."/>
        </authorList>
    </citation>
    <scope>NUCLEOTIDE SEQUENCE</scope>
    <source>
        <strain evidence="4">150</strain>
    </source>
</reference>
<dbReference type="InterPro" id="IPR003593">
    <property type="entry name" value="AAA+_ATPase"/>
</dbReference>
<dbReference type="InterPro" id="IPR003439">
    <property type="entry name" value="ABC_transporter-like_ATP-bd"/>
</dbReference>
<dbReference type="InterPro" id="IPR027417">
    <property type="entry name" value="P-loop_NTPase"/>
</dbReference>
<keyword evidence="2 4" id="KW-0067">ATP-binding</keyword>
<dbReference type="PANTHER" id="PTHR43158:SF10">
    <property type="entry name" value="ABC TRANSPORTER ATP-BINDING PROTEIN YTRB"/>
    <property type="match status" value="1"/>
</dbReference>
<comment type="caution">
    <text evidence="4">The sequence shown here is derived from an EMBL/GenBank/DDBJ whole genome shotgun (WGS) entry which is preliminary data.</text>
</comment>
<reference evidence="4" key="2">
    <citation type="submission" date="2021-11" db="EMBL/GenBank/DDBJ databases">
        <authorList>
            <person name="Gilroy R."/>
        </authorList>
    </citation>
    <scope>NUCLEOTIDE SEQUENCE</scope>
    <source>
        <strain evidence="4">150</strain>
    </source>
</reference>
<evidence type="ECO:0000313" key="4">
    <source>
        <dbReference type="EMBL" id="MCC9272905.1"/>
    </source>
</evidence>
<protein>
    <submittedName>
        <fullName evidence="4">ABC transporter ATP-binding protein</fullName>
    </submittedName>
</protein>
<dbReference type="Gene3D" id="3.40.50.300">
    <property type="entry name" value="P-loop containing nucleotide triphosphate hydrolases"/>
    <property type="match status" value="1"/>
</dbReference>
<sequence length="297" mass="33917">MKLSQISKQIQGKKILEEIHFTLAKNEIIGLIGRNGSGKTTLFRTISGQYLPDTGEISLDGINVATNPRVRSEIFYIDEKENFLNLYSLKKISEFYQQAYPKFDQDLFTSLLKQHQLPPHLGYRQMSKGMQGLFQMILAICSNATYLLLDEPFDGLDVIVRKQVIGLLLENLSETNRTALIASHNLNELEGLIDRALLIKGHTIVQDYRLETFRQQARKIQFVFKSKKVPEIVKMHSKVIAIQGRVVTALFEDFSDSLEQEIQALEPILFEELPLTLEDLFEANLSQESMTGGFIYE</sequence>
<evidence type="ECO:0000259" key="3">
    <source>
        <dbReference type="PROSITE" id="PS50893"/>
    </source>
</evidence>
<evidence type="ECO:0000256" key="2">
    <source>
        <dbReference type="ARBA" id="ARBA00022840"/>
    </source>
</evidence>
<dbReference type="Proteomes" id="UP000813384">
    <property type="component" value="Unassembled WGS sequence"/>
</dbReference>
<evidence type="ECO:0000256" key="1">
    <source>
        <dbReference type="ARBA" id="ARBA00022741"/>
    </source>
</evidence>
<dbReference type="CDD" id="cd03230">
    <property type="entry name" value="ABC_DR_subfamily_A"/>
    <property type="match status" value="1"/>
</dbReference>
<dbReference type="SUPFAM" id="SSF52540">
    <property type="entry name" value="P-loop containing nucleoside triphosphate hydrolases"/>
    <property type="match status" value="1"/>
</dbReference>
<dbReference type="GO" id="GO:0005524">
    <property type="term" value="F:ATP binding"/>
    <property type="evidence" value="ECO:0007669"/>
    <property type="project" value="UniProtKB-KW"/>
</dbReference>
<dbReference type="PROSITE" id="PS50893">
    <property type="entry name" value="ABC_TRANSPORTER_2"/>
    <property type="match status" value="1"/>
</dbReference>
<dbReference type="GO" id="GO:0016887">
    <property type="term" value="F:ATP hydrolysis activity"/>
    <property type="evidence" value="ECO:0007669"/>
    <property type="project" value="InterPro"/>
</dbReference>
<dbReference type="AlphaFoldDB" id="A0A9E3ZRK6"/>
<dbReference type="SMART" id="SM00382">
    <property type="entry name" value="AAA"/>
    <property type="match status" value="1"/>
</dbReference>
<accession>A0A9E3ZRK6</accession>
<organism evidence="4 5">
    <name type="scientific">Enterococcus aquimarinus</name>
    <dbReference type="NCBI Taxonomy" id="328396"/>
    <lineage>
        <taxon>Bacteria</taxon>
        <taxon>Bacillati</taxon>
        <taxon>Bacillota</taxon>
        <taxon>Bacilli</taxon>
        <taxon>Lactobacillales</taxon>
        <taxon>Enterococcaceae</taxon>
        <taxon>Enterococcus</taxon>
    </lineage>
</organism>
<dbReference type="PANTHER" id="PTHR43158">
    <property type="entry name" value="SKFA PEPTIDE EXPORT ATP-BINDING PROTEIN SKFE"/>
    <property type="match status" value="1"/>
</dbReference>
<gene>
    <name evidence="4" type="ORF">K8V42_01290</name>
</gene>
<evidence type="ECO:0000313" key="5">
    <source>
        <dbReference type="Proteomes" id="UP000813384"/>
    </source>
</evidence>
<dbReference type="EMBL" id="JAJJVO010000020">
    <property type="protein sequence ID" value="MCC9272905.1"/>
    <property type="molecule type" value="Genomic_DNA"/>
</dbReference>
<proteinExistence type="predicted"/>
<name>A0A9E3ZRK6_9ENTE</name>
<feature type="domain" description="ABC transporter" evidence="3">
    <location>
        <begin position="1"/>
        <end position="226"/>
    </location>
</feature>